<evidence type="ECO:0000256" key="1">
    <source>
        <dbReference type="SAM" id="MobiDB-lite"/>
    </source>
</evidence>
<feature type="compositionally biased region" description="Low complexity" evidence="1">
    <location>
        <begin position="13"/>
        <end position="51"/>
    </location>
</feature>
<evidence type="ECO:0000313" key="2">
    <source>
        <dbReference type="EMBL" id="CAK0900225.1"/>
    </source>
</evidence>
<name>A0ABN9XK85_9DINO</name>
<proteinExistence type="predicted"/>
<feature type="compositionally biased region" description="Basic and acidic residues" evidence="1">
    <location>
        <begin position="1"/>
        <end position="12"/>
    </location>
</feature>
<comment type="caution">
    <text evidence="2">The sequence shown here is derived from an EMBL/GenBank/DDBJ whole genome shotgun (WGS) entry which is preliminary data.</text>
</comment>
<protein>
    <submittedName>
        <fullName evidence="2">Uncharacterized protein</fullName>
    </submittedName>
</protein>
<keyword evidence="3" id="KW-1185">Reference proteome</keyword>
<sequence length="102" mass="10635">MDQMSEVRRSEEALAAAAPPPRATEVAASAARPAEQAPRLAASAASSAGESPSRERGLSDEEEMLSAARGARRSRPRPSRSPPHGAGMEVELQGRGSVSEEL</sequence>
<reference evidence="2" key="1">
    <citation type="submission" date="2023-10" db="EMBL/GenBank/DDBJ databases">
        <authorList>
            <person name="Chen Y."/>
            <person name="Shah S."/>
            <person name="Dougan E. K."/>
            <person name="Thang M."/>
            <person name="Chan C."/>
        </authorList>
    </citation>
    <scope>NUCLEOTIDE SEQUENCE [LARGE SCALE GENOMIC DNA]</scope>
</reference>
<dbReference type="EMBL" id="CAUYUJ010020740">
    <property type="protein sequence ID" value="CAK0900225.1"/>
    <property type="molecule type" value="Genomic_DNA"/>
</dbReference>
<feature type="region of interest" description="Disordered" evidence="1">
    <location>
        <begin position="1"/>
        <end position="102"/>
    </location>
</feature>
<gene>
    <name evidence="2" type="ORF">PCOR1329_LOCUS77569</name>
</gene>
<evidence type="ECO:0000313" key="3">
    <source>
        <dbReference type="Proteomes" id="UP001189429"/>
    </source>
</evidence>
<organism evidence="2 3">
    <name type="scientific">Prorocentrum cordatum</name>
    <dbReference type="NCBI Taxonomy" id="2364126"/>
    <lineage>
        <taxon>Eukaryota</taxon>
        <taxon>Sar</taxon>
        <taxon>Alveolata</taxon>
        <taxon>Dinophyceae</taxon>
        <taxon>Prorocentrales</taxon>
        <taxon>Prorocentraceae</taxon>
        <taxon>Prorocentrum</taxon>
    </lineage>
</organism>
<accession>A0ABN9XK85</accession>
<dbReference type="Proteomes" id="UP001189429">
    <property type="component" value="Unassembled WGS sequence"/>
</dbReference>